<dbReference type="Pfam" id="PF17921">
    <property type="entry name" value="Integrase_H2C2"/>
    <property type="match status" value="1"/>
</dbReference>
<proteinExistence type="predicted"/>
<dbReference type="InterPro" id="IPR041588">
    <property type="entry name" value="Integrase_H2C2"/>
</dbReference>
<dbReference type="GeneID" id="105272378"/>
<dbReference type="Gene3D" id="3.30.420.10">
    <property type="entry name" value="Ribonuclease H-like superfamily/Ribonuclease H"/>
    <property type="match status" value="1"/>
</dbReference>
<dbReference type="InterPro" id="IPR008042">
    <property type="entry name" value="Retrotrans_Pao"/>
</dbReference>
<feature type="region of interest" description="Disordered" evidence="1">
    <location>
        <begin position="151"/>
        <end position="178"/>
    </location>
</feature>
<dbReference type="OrthoDB" id="7550652at2759"/>
<dbReference type="GO" id="GO:0015074">
    <property type="term" value="P:DNA integration"/>
    <property type="evidence" value="ECO:0007669"/>
    <property type="project" value="InterPro"/>
</dbReference>
<dbReference type="GO" id="GO:0042575">
    <property type="term" value="C:DNA polymerase complex"/>
    <property type="evidence" value="ECO:0007669"/>
    <property type="project" value="UniProtKB-ARBA"/>
</dbReference>
<feature type="domain" description="Integrase catalytic" evidence="2">
    <location>
        <begin position="919"/>
        <end position="1105"/>
    </location>
</feature>
<gene>
    <name evidence="4" type="primary">LOC105272378</name>
</gene>
<evidence type="ECO:0000313" key="4">
    <source>
        <dbReference type="RefSeq" id="XP_011312786.1"/>
    </source>
</evidence>
<dbReference type="PANTHER" id="PTHR47331">
    <property type="entry name" value="PHD-TYPE DOMAIN-CONTAINING PROTEIN"/>
    <property type="match status" value="1"/>
</dbReference>
<organism evidence="3 4">
    <name type="scientific">Fopius arisanus</name>
    <dbReference type="NCBI Taxonomy" id="64838"/>
    <lineage>
        <taxon>Eukaryota</taxon>
        <taxon>Metazoa</taxon>
        <taxon>Ecdysozoa</taxon>
        <taxon>Arthropoda</taxon>
        <taxon>Hexapoda</taxon>
        <taxon>Insecta</taxon>
        <taxon>Pterygota</taxon>
        <taxon>Neoptera</taxon>
        <taxon>Endopterygota</taxon>
        <taxon>Hymenoptera</taxon>
        <taxon>Apocrita</taxon>
        <taxon>Ichneumonoidea</taxon>
        <taxon>Braconidae</taxon>
        <taxon>Opiinae</taxon>
        <taxon>Fopius</taxon>
    </lineage>
</organism>
<dbReference type="PROSITE" id="PS50994">
    <property type="entry name" value="INTEGRASE"/>
    <property type="match status" value="1"/>
</dbReference>
<dbReference type="GO" id="GO:0003676">
    <property type="term" value="F:nucleic acid binding"/>
    <property type="evidence" value="ECO:0007669"/>
    <property type="project" value="InterPro"/>
</dbReference>
<dbReference type="InterPro" id="IPR043502">
    <property type="entry name" value="DNA/RNA_pol_sf"/>
</dbReference>
<dbReference type="Proteomes" id="UP000694866">
    <property type="component" value="Unplaced"/>
</dbReference>
<reference evidence="4" key="1">
    <citation type="submission" date="2025-08" db="UniProtKB">
        <authorList>
            <consortium name="RefSeq"/>
        </authorList>
    </citation>
    <scope>IDENTIFICATION</scope>
    <source>
        <strain evidence="4">USDA-PBARC FA_bdor</strain>
        <tissue evidence="4">Whole organism</tissue>
    </source>
</reference>
<feature type="region of interest" description="Disordered" evidence="1">
    <location>
        <begin position="22"/>
        <end position="64"/>
    </location>
</feature>
<dbReference type="InterPro" id="IPR001584">
    <property type="entry name" value="Integrase_cat-core"/>
</dbReference>
<evidence type="ECO:0000313" key="3">
    <source>
        <dbReference type="Proteomes" id="UP000694866"/>
    </source>
</evidence>
<dbReference type="RefSeq" id="XP_011312786.1">
    <property type="nucleotide sequence ID" value="XM_011314484.1"/>
</dbReference>
<evidence type="ECO:0000256" key="1">
    <source>
        <dbReference type="SAM" id="MobiDB-lite"/>
    </source>
</evidence>
<dbReference type="GO" id="GO:0071897">
    <property type="term" value="P:DNA biosynthetic process"/>
    <property type="evidence" value="ECO:0007669"/>
    <property type="project" value="UniProtKB-ARBA"/>
</dbReference>
<feature type="compositionally biased region" description="Polar residues" evidence="1">
    <location>
        <begin position="22"/>
        <end position="31"/>
    </location>
</feature>
<dbReference type="SUPFAM" id="SSF53098">
    <property type="entry name" value="Ribonuclease H-like"/>
    <property type="match status" value="1"/>
</dbReference>
<dbReference type="AlphaFoldDB" id="A0A9R1TPN6"/>
<protein>
    <recommendedName>
        <fullName evidence="2">Integrase catalytic domain-containing protein</fullName>
    </recommendedName>
</protein>
<dbReference type="KEGG" id="fas:105272378"/>
<dbReference type="PANTHER" id="PTHR47331:SF1">
    <property type="entry name" value="GAG-LIKE PROTEIN"/>
    <property type="match status" value="1"/>
</dbReference>
<name>A0A9R1TPN6_9HYME</name>
<sequence>MEADTRTTWEQTLGASTNFVPLQELVNSLESTARGMTPDDQQKSPKRKTKPTPEGKPTQPAHVHHVAETSAPQGNDTQQSRPADCCAYCRDRHFIGKCPGFQNLPPRKRLEYITGIRLCFNCFGTHTVAKCKCIKACFKCQQRHHTMLHLDQERRESSTSSNNAPEAPATREESAYETYSTPGPINIIIGADNYGKIIGHQVKKSNHNQLVGQLTKFGWILSGPLCNANCSTKTSFSAARGSSNEQLTELLQKFWVQEEPPTPTNATNELTPDERECEKHFQRTHQRDTTGRYIVRLPLRTSTTALGESRSTALHQLHSVKRRLNANPDYSKLYNDFINEYEALDHMRPTHETSEPSTTYYLPHHGVLREDALTTKLRVVFNGSNKTTSGISLNDILHAGGKLQVDAMDVLTWLRRHRIVFGTDIVKMFRQINVHKDDWDLQRPVQFEEAMIKTLELCWHPSTDSFHYKAKIFNSTNFTKRTLLSEIAQIFDPLGFIAPVIVRGKILIQELWLLKSTWDDQLPLEYVRQWKEFRDELTQLDQLSIHRWLSLSPTITNIQIHGFADALTVAMGAVVYLRTQRGNETPTVNLVCAKTRVAPLKRMTIPRLELTAALLLTKIVSWTLQTLELNAEIYLWSDSSVALAWINSHPSRWKEFVHNRVTKIQEALPTAVWRHVGGIYNVADCASRGISPTQLNEHHLWWNGPDWLAKPPSAWPQDTISSPTEVSLEERPASAHPVAAEVRQHPLAEFVNRYSPLSKVLQVTATINRAIQRLRRQPTPDTPVLTTREFNEARIFWNLNENTQLPRKHPLTKLTPRIDDQGILRLGGRLKNSLLNPDEIHPVILPRKSRLTTLIINEARQKILHGGAELTMAYIRQRCWIVGGRKSVQAFILRCSVCTRFRTTRAQQLMGQLPTPRATPSRPFLHTGIDYAGPLPILKWRPTNAQSPTVHIAVFVCFSTSAVHLELVNRQTTNAFIVAYKRFTGRRGIPAVMYSDNATTFEGAANELNRLYNHQPPENQQIRAALAHNGTQWKFIPPKAPHFGGKWEAAVKSTKYHLRRVLGTTTLTYEELNTVLVQIEACLNSRPIVPMTDDPDDLQMVAVRRQRACLRAANHWFRWEDSETESWDAEHIFGIQELHARAEGWLEQEEHQAFLRGDWREGGIGPDTPRARWIRALRAQAREFAAQEEEWETSTTSRTSGI</sequence>
<dbReference type="SUPFAM" id="SSF56672">
    <property type="entry name" value="DNA/RNA polymerases"/>
    <property type="match status" value="1"/>
</dbReference>
<dbReference type="Pfam" id="PF05380">
    <property type="entry name" value="Peptidase_A17"/>
    <property type="match status" value="1"/>
</dbReference>
<keyword evidence="3" id="KW-1185">Reference proteome</keyword>
<evidence type="ECO:0000259" key="2">
    <source>
        <dbReference type="PROSITE" id="PS50994"/>
    </source>
</evidence>
<accession>A0A9R1TPN6</accession>
<dbReference type="InterPro" id="IPR036397">
    <property type="entry name" value="RNaseH_sf"/>
</dbReference>
<dbReference type="InterPro" id="IPR012337">
    <property type="entry name" value="RNaseH-like_sf"/>
</dbReference>